<dbReference type="InterPro" id="IPR050435">
    <property type="entry name" value="MZM1/LYRM7"/>
</dbReference>
<evidence type="ECO:0000256" key="4">
    <source>
        <dbReference type="ARBA" id="ARBA00015108"/>
    </source>
</evidence>
<dbReference type="InterPro" id="IPR045298">
    <property type="entry name" value="Complex1_LYR_LYRM7"/>
</dbReference>
<evidence type="ECO:0000256" key="8">
    <source>
        <dbReference type="ARBA" id="ARBA00025268"/>
    </source>
</evidence>
<keyword evidence="11" id="KW-1185">Reference proteome</keyword>
<dbReference type="CDD" id="cd20267">
    <property type="entry name" value="Complex1_LYR_LYRM7"/>
    <property type="match status" value="1"/>
</dbReference>
<dbReference type="GO" id="GO:0005759">
    <property type="term" value="C:mitochondrial matrix"/>
    <property type="evidence" value="ECO:0007669"/>
    <property type="project" value="UniProtKB-SubCell"/>
</dbReference>
<feature type="region of interest" description="Disordered" evidence="9">
    <location>
        <begin position="87"/>
        <end position="111"/>
    </location>
</feature>
<evidence type="ECO:0000256" key="5">
    <source>
        <dbReference type="ARBA" id="ARBA00022946"/>
    </source>
</evidence>
<dbReference type="EMBL" id="MU251803">
    <property type="protein sequence ID" value="KAG9229186.1"/>
    <property type="molecule type" value="Genomic_DNA"/>
</dbReference>
<reference evidence="10" key="1">
    <citation type="journal article" date="2021" name="IMA Fungus">
        <title>Genomic characterization of three marine fungi, including Emericellopsis atlantica sp. nov. with signatures of a generalist lifestyle and marine biomass degradation.</title>
        <authorList>
            <person name="Hagestad O.C."/>
            <person name="Hou L."/>
            <person name="Andersen J.H."/>
            <person name="Hansen E.H."/>
            <person name="Altermark B."/>
            <person name="Li C."/>
            <person name="Kuhnert E."/>
            <person name="Cox R.J."/>
            <person name="Crous P.W."/>
            <person name="Spatafora J.W."/>
            <person name="Lail K."/>
            <person name="Amirebrahimi M."/>
            <person name="Lipzen A."/>
            <person name="Pangilinan J."/>
            <person name="Andreopoulos W."/>
            <person name="Hayes R.D."/>
            <person name="Ng V."/>
            <person name="Grigoriev I.V."/>
            <person name="Jackson S.A."/>
            <person name="Sutton T.D.S."/>
            <person name="Dobson A.D.W."/>
            <person name="Rama T."/>
        </authorList>
    </citation>
    <scope>NUCLEOTIDE SEQUENCE</scope>
    <source>
        <strain evidence="10">TRa018bII</strain>
    </source>
</reference>
<comment type="subcellular location">
    <subcellularLocation>
        <location evidence="1">Mitochondrion matrix</location>
    </subcellularLocation>
</comment>
<name>A0A9P8C1J0_9HELO</name>
<dbReference type="GO" id="GO:0034551">
    <property type="term" value="P:mitochondrial respiratory chain complex III assembly"/>
    <property type="evidence" value="ECO:0007669"/>
    <property type="project" value="InterPro"/>
</dbReference>
<organism evidence="10 11">
    <name type="scientific">Amylocarpus encephaloides</name>
    <dbReference type="NCBI Taxonomy" id="45428"/>
    <lineage>
        <taxon>Eukaryota</taxon>
        <taxon>Fungi</taxon>
        <taxon>Dikarya</taxon>
        <taxon>Ascomycota</taxon>
        <taxon>Pezizomycotina</taxon>
        <taxon>Leotiomycetes</taxon>
        <taxon>Helotiales</taxon>
        <taxon>Helotiales incertae sedis</taxon>
        <taxon>Amylocarpus</taxon>
    </lineage>
</organism>
<accession>A0A9P8C1J0</accession>
<evidence type="ECO:0000256" key="6">
    <source>
        <dbReference type="ARBA" id="ARBA00023128"/>
    </source>
</evidence>
<dbReference type="GO" id="GO:0044183">
    <property type="term" value="F:protein folding chaperone"/>
    <property type="evidence" value="ECO:0007669"/>
    <property type="project" value="TreeGrafter"/>
</dbReference>
<sequence>MALAAYRHLLRSARIAFHGDSNLLNAARYEARKAFDTNSHLAPTDPTVAPAITHANEVAKILLENIVQGKHVGDDKYKLRIHDQTERGDNDTIKMPNGHKVVIDGKKCSDR</sequence>
<evidence type="ECO:0000256" key="3">
    <source>
        <dbReference type="ARBA" id="ARBA00011589"/>
    </source>
</evidence>
<dbReference type="AlphaFoldDB" id="A0A9P8C1J0"/>
<proteinExistence type="inferred from homology"/>
<evidence type="ECO:0000256" key="1">
    <source>
        <dbReference type="ARBA" id="ARBA00004305"/>
    </source>
</evidence>
<keyword evidence="5" id="KW-0809">Transit peptide</keyword>
<protein>
    <recommendedName>
        <fullName evidence="4">Mitochondrial zinc maintenance protein 1, mitochondrial</fullName>
    </recommendedName>
</protein>
<keyword evidence="6" id="KW-0496">Mitochondrion</keyword>
<gene>
    <name evidence="10" type="ORF">BJ875DRAFT_387876</name>
</gene>
<dbReference type="PANTHER" id="PTHR46749">
    <property type="entry name" value="COMPLEX III ASSEMBLY FACTOR LYRM7"/>
    <property type="match status" value="1"/>
</dbReference>
<comment type="subunit">
    <text evidence="3">Interacts with RIP1.</text>
</comment>
<feature type="compositionally biased region" description="Basic and acidic residues" evidence="9">
    <location>
        <begin position="101"/>
        <end position="111"/>
    </location>
</feature>
<comment type="caution">
    <text evidence="10">The sequence shown here is derived from an EMBL/GenBank/DDBJ whole genome shotgun (WGS) entry which is preliminary data.</text>
</comment>
<comment type="similarity">
    <text evidence="2">Belongs to the complex I LYR family. MZM1 subfamily.</text>
</comment>
<keyword evidence="7" id="KW-0143">Chaperone</keyword>
<evidence type="ECO:0000256" key="7">
    <source>
        <dbReference type="ARBA" id="ARBA00023186"/>
    </source>
</evidence>
<evidence type="ECO:0000313" key="10">
    <source>
        <dbReference type="EMBL" id="KAG9229186.1"/>
    </source>
</evidence>
<evidence type="ECO:0000256" key="2">
    <source>
        <dbReference type="ARBA" id="ARBA00009949"/>
    </source>
</evidence>
<comment type="function">
    <text evidence="8">Assembly factor required for Rieske Fe-S protein RIP1 incorporation into the cytochrome b-c1 (CIII) complex. Functions as a chaperone, binding to this subunit within the mitochondrial matrix and stabilizing it prior to its translocation and insertion into the late CIII dimeric intermediate within the mitochondrial inner membrane. Modulates the mitochondrial matrix zinc pool.</text>
</comment>
<dbReference type="Proteomes" id="UP000824998">
    <property type="component" value="Unassembled WGS sequence"/>
</dbReference>
<dbReference type="OrthoDB" id="529194at2759"/>
<dbReference type="PANTHER" id="PTHR46749:SF1">
    <property type="entry name" value="COMPLEX III ASSEMBLY FACTOR LYRM7"/>
    <property type="match status" value="1"/>
</dbReference>
<evidence type="ECO:0000256" key="9">
    <source>
        <dbReference type="SAM" id="MobiDB-lite"/>
    </source>
</evidence>
<evidence type="ECO:0000313" key="11">
    <source>
        <dbReference type="Proteomes" id="UP000824998"/>
    </source>
</evidence>